<dbReference type="PROSITE" id="PS50011">
    <property type="entry name" value="PROTEIN_KINASE_DOM"/>
    <property type="match status" value="1"/>
</dbReference>
<evidence type="ECO:0000313" key="2">
    <source>
        <dbReference type="EMBL" id="RMJ14306.1"/>
    </source>
</evidence>
<keyword evidence="3" id="KW-1185">Reference proteome</keyword>
<proteinExistence type="predicted"/>
<sequence length="461" mass="52746">MLNMMNMTDLGILGLTQDSIWGNENDTLVYAQVLHIRYGRAIIFQFDRNPRHSPKSLANRVVDYYHGINIHNDTLSFRDEAAMRTAIWSSIATIWPWCATDPNVFTPGTVIDLSSDDGDDIIWCVYRSPLFDQYLGLLRHIQKSDLIPPTSRAITMDITKIRLIKPMGGRGCTKRVRVYGVGSPEYFFFKGVDFATYLQHHNDDNEFIRSMVETWRRSSKLIANMPPHPNIQLPPEILVSISDSKGKKVLMGHLSTLFDRGDLTSIFKTRRRIPLREKVKWCHQMSLVVAHTHRVLHTSHMDIKLEKFLVDSGENLVLIDWEQSGTSPTTLAPEADGSWDVSEDPTAKGTRLIYTKYTGPPRRNMPKGNGPATFHAWNVFPEWQATLPKATELAEVFALGRTMWMVLTQTIDGFDEVKHPDHVRVTWDDANDIPNDWIEMVERCMAKDPNERPGVEDLVKF</sequence>
<dbReference type="Gene3D" id="1.10.510.10">
    <property type="entry name" value="Transferase(Phosphotransferase) domain 1"/>
    <property type="match status" value="1"/>
</dbReference>
<dbReference type="SMART" id="SM00220">
    <property type="entry name" value="S_TKc"/>
    <property type="match status" value="1"/>
</dbReference>
<protein>
    <recommendedName>
        <fullName evidence="1">Protein kinase domain-containing protein</fullName>
    </recommendedName>
</protein>
<dbReference type="Proteomes" id="UP000277212">
    <property type="component" value="Unassembled WGS sequence"/>
</dbReference>
<evidence type="ECO:0000259" key="1">
    <source>
        <dbReference type="PROSITE" id="PS50011"/>
    </source>
</evidence>
<dbReference type="STRING" id="2010991.A0A3M2S9V6"/>
<dbReference type="AlphaFoldDB" id="A0A3M2S9V6"/>
<accession>A0A3M2S9V6</accession>
<evidence type="ECO:0000313" key="3">
    <source>
        <dbReference type="Proteomes" id="UP000277212"/>
    </source>
</evidence>
<dbReference type="SUPFAM" id="SSF56112">
    <property type="entry name" value="Protein kinase-like (PK-like)"/>
    <property type="match status" value="1"/>
</dbReference>
<dbReference type="InterPro" id="IPR011009">
    <property type="entry name" value="Kinase-like_dom_sf"/>
</dbReference>
<feature type="domain" description="Protein kinase" evidence="1">
    <location>
        <begin position="161"/>
        <end position="461"/>
    </location>
</feature>
<reference evidence="2 3" key="1">
    <citation type="submission" date="2017-06" db="EMBL/GenBank/DDBJ databases">
        <title>Comparative genomic analysis of Ambrosia Fusariam Clade fungi.</title>
        <authorList>
            <person name="Stajich J.E."/>
            <person name="Carrillo J."/>
            <person name="Kijimoto T."/>
            <person name="Eskalen A."/>
            <person name="O'Donnell K."/>
            <person name="Kasson M."/>
        </authorList>
    </citation>
    <scope>NUCLEOTIDE SEQUENCE [LARGE SCALE GENOMIC DNA]</scope>
    <source>
        <strain evidence="2">UCR3666</strain>
    </source>
</reference>
<dbReference type="OrthoDB" id="4062651at2759"/>
<name>A0A3M2S9V6_9HYPO</name>
<dbReference type="GO" id="GO:0005524">
    <property type="term" value="F:ATP binding"/>
    <property type="evidence" value="ECO:0007669"/>
    <property type="project" value="InterPro"/>
</dbReference>
<organism evidence="2 3">
    <name type="scientific">Fusarium kuroshium</name>
    <dbReference type="NCBI Taxonomy" id="2010991"/>
    <lineage>
        <taxon>Eukaryota</taxon>
        <taxon>Fungi</taxon>
        <taxon>Dikarya</taxon>
        <taxon>Ascomycota</taxon>
        <taxon>Pezizomycotina</taxon>
        <taxon>Sordariomycetes</taxon>
        <taxon>Hypocreomycetidae</taxon>
        <taxon>Hypocreales</taxon>
        <taxon>Nectriaceae</taxon>
        <taxon>Fusarium</taxon>
        <taxon>Fusarium solani species complex</taxon>
    </lineage>
</organism>
<dbReference type="EMBL" id="NKUJ01000088">
    <property type="protein sequence ID" value="RMJ14306.1"/>
    <property type="molecule type" value="Genomic_DNA"/>
</dbReference>
<comment type="caution">
    <text evidence="2">The sequence shown here is derived from an EMBL/GenBank/DDBJ whole genome shotgun (WGS) entry which is preliminary data.</text>
</comment>
<dbReference type="InterPro" id="IPR000719">
    <property type="entry name" value="Prot_kinase_dom"/>
</dbReference>
<gene>
    <name evidence="2" type="ORF">CDV36_006017</name>
</gene>
<dbReference type="GO" id="GO:0004672">
    <property type="term" value="F:protein kinase activity"/>
    <property type="evidence" value="ECO:0007669"/>
    <property type="project" value="InterPro"/>
</dbReference>